<dbReference type="AlphaFoldDB" id="A0A9P6B098"/>
<dbReference type="Proteomes" id="UP000886523">
    <property type="component" value="Unassembled WGS sequence"/>
</dbReference>
<dbReference type="EMBL" id="MU128955">
    <property type="protein sequence ID" value="KAF9514967.1"/>
    <property type="molecule type" value="Genomic_DNA"/>
</dbReference>
<feature type="region of interest" description="Disordered" evidence="1">
    <location>
        <begin position="1"/>
        <end position="43"/>
    </location>
</feature>
<name>A0A9P6B098_9AGAM</name>
<evidence type="ECO:0000313" key="3">
    <source>
        <dbReference type="Proteomes" id="UP000886523"/>
    </source>
</evidence>
<organism evidence="2 3">
    <name type="scientific">Hydnum rufescens UP504</name>
    <dbReference type="NCBI Taxonomy" id="1448309"/>
    <lineage>
        <taxon>Eukaryota</taxon>
        <taxon>Fungi</taxon>
        <taxon>Dikarya</taxon>
        <taxon>Basidiomycota</taxon>
        <taxon>Agaricomycotina</taxon>
        <taxon>Agaricomycetes</taxon>
        <taxon>Cantharellales</taxon>
        <taxon>Hydnaceae</taxon>
        <taxon>Hydnum</taxon>
    </lineage>
</organism>
<feature type="compositionally biased region" description="Polar residues" evidence="1">
    <location>
        <begin position="13"/>
        <end position="28"/>
    </location>
</feature>
<accession>A0A9P6B098</accession>
<keyword evidence="3" id="KW-1185">Reference proteome</keyword>
<proteinExistence type="predicted"/>
<evidence type="ECO:0000256" key="1">
    <source>
        <dbReference type="SAM" id="MobiDB-lite"/>
    </source>
</evidence>
<comment type="caution">
    <text evidence="2">The sequence shown here is derived from an EMBL/GenBank/DDBJ whole genome shotgun (WGS) entry which is preliminary data.</text>
</comment>
<gene>
    <name evidence="2" type="ORF">BS47DRAFT_1392061</name>
</gene>
<evidence type="ECO:0000313" key="2">
    <source>
        <dbReference type="EMBL" id="KAF9514967.1"/>
    </source>
</evidence>
<sequence length="158" mass="17147">MPGQQVDHIIPHSSPTTLHASSAPSILKNSHPDDDTESIDDQPDDDQAQIIEECEAAMLAFGSPRINTSLKLQSAQANMYERTLGHQSVNFTIHHHDHMVSQTEAIGGRSVDLDVSKSLAFILTTPGEQCDHLKASLDHIQAMVMDELIPSLLPAPGP</sequence>
<protein>
    <submittedName>
        <fullName evidence="2">Uncharacterized protein</fullName>
    </submittedName>
</protein>
<reference evidence="2" key="1">
    <citation type="journal article" date="2020" name="Nat. Commun.">
        <title>Large-scale genome sequencing of mycorrhizal fungi provides insights into the early evolution of symbiotic traits.</title>
        <authorList>
            <person name="Miyauchi S."/>
            <person name="Kiss E."/>
            <person name="Kuo A."/>
            <person name="Drula E."/>
            <person name="Kohler A."/>
            <person name="Sanchez-Garcia M."/>
            <person name="Morin E."/>
            <person name="Andreopoulos B."/>
            <person name="Barry K.W."/>
            <person name="Bonito G."/>
            <person name="Buee M."/>
            <person name="Carver A."/>
            <person name="Chen C."/>
            <person name="Cichocki N."/>
            <person name="Clum A."/>
            <person name="Culley D."/>
            <person name="Crous P.W."/>
            <person name="Fauchery L."/>
            <person name="Girlanda M."/>
            <person name="Hayes R.D."/>
            <person name="Keri Z."/>
            <person name="LaButti K."/>
            <person name="Lipzen A."/>
            <person name="Lombard V."/>
            <person name="Magnuson J."/>
            <person name="Maillard F."/>
            <person name="Murat C."/>
            <person name="Nolan M."/>
            <person name="Ohm R.A."/>
            <person name="Pangilinan J."/>
            <person name="Pereira M.F."/>
            <person name="Perotto S."/>
            <person name="Peter M."/>
            <person name="Pfister S."/>
            <person name="Riley R."/>
            <person name="Sitrit Y."/>
            <person name="Stielow J.B."/>
            <person name="Szollosi G."/>
            <person name="Zifcakova L."/>
            <person name="Stursova M."/>
            <person name="Spatafora J.W."/>
            <person name="Tedersoo L."/>
            <person name="Vaario L.M."/>
            <person name="Yamada A."/>
            <person name="Yan M."/>
            <person name="Wang P."/>
            <person name="Xu J."/>
            <person name="Bruns T."/>
            <person name="Baldrian P."/>
            <person name="Vilgalys R."/>
            <person name="Dunand C."/>
            <person name="Henrissat B."/>
            <person name="Grigoriev I.V."/>
            <person name="Hibbett D."/>
            <person name="Nagy L.G."/>
            <person name="Martin F.M."/>
        </authorList>
    </citation>
    <scope>NUCLEOTIDE SEQUENCE</scope>
    <source>
        <strain evidence="2">UP504</strain>
    </source>
</reference>
<feature type="compositionally biased region" description="Acidic residues" evidence="1">
    <location>
        <begin position="34"/>
        <end position="43"/>
    </location>
</feature>